<comment type="caution">
    <text evidence="2">The sequence shown here is derived from an EMBL/GenBank/DDBJ whole genome shotgun (WGS) entry which is preliminary data.</text>
</comment>
<keyword evidence="3" id="KW-1185">Reference proteome</keyword>
<proteinExistence type="predicted"/>
<dbReference type="Proteomes" id="UP001556367">
    <property type="component" value="Unassembled WGS sequence"/>
</dbReference>
<evidence type="ECO:0000313" key="2">
    <source>
        <dbReference type="EMBL" id="KAL0954687.1"/>
    </source>
</evidence>
<organism evidence="2 3">
    <name type="scientific">Hohenbuehelia grisea</name>
    <dbReference type="NCBI Taxonomy" id="104357"/>
    <lineage>
        <taxon>Eukaryota</taxon>
        <taxon>Fungi</taxon>
        <taxon>Dikarya</taxon>
        <taxon>Basidiomycota</taxon>
        <taxon>Agaricomycotina</taxon>
        <taxon>Agaricomycetes</taxon>
        <taxon>Agaricomycetidae</taxon>
        <taxon>Agaricales</taxon>
        <taxon>Pleurotineae</taxon>
        <taxon>Pleurotaceae</taxon>
        <taxon>Hohenbuehelia</taxon>
    </lineage>
</organism>
<reference evidence="3" key="1">
    <citation type="submission" date="2024-06" db="EMBL/GenBank/DDBJ databases">
        <title>Multi-omics analyses provide insights into the biosynthesis of the anticancer antibiotic pleurotin in Hohenbuehelia grisea.</title>
        <authorList>
            <person name="Weaver J.A."/>
            <person name="Alberti F."/>
        </authorList>
    </citation>
    <scope>NUCLEOTIDE SEQUENCE [LARGE SCALE GENOMIC DNA]</scope>
    <source>
        <strain evidence="3">T-177</strain>
    </source>
</reference>
<evidence type="ECO:0000313" key="3">
    <source>
        <dbReference type="Proteomes" id="UP001556367"/>
    </source>
</evidence>
<feature type="chain" id="PRO_5046577330" evidence="1">
    <location>
        <begin position="21"/>
        <end position="213"/>
    </location>
</feature>
<evidence type="ECO:0000256" key="1">
    <source>
        <dbReference type="SAM" id="SignalP"/>
    </source>
</evidence>
<dbReference type="EMBL" id="JASNQZ010000007">
    <property type="protein sequence ID" value="KAL0954687.1"/>
    <property type="molecule type" value="Genomic_DNA"/>
</dbReference>
<gene>
    <name evidence="2" type="ORF">HGRIS_003637</name>
</gene>
<protein>
    <submittedName>
        <fullName evidence="2">Uncharacterized protein</fullName>
    </submittedName>
</protein>
<keyword evidence="1" id="KW-0732">Signal</keyword>
<name>A0ABR3JG71_9AGAR</name>
<sequence>MRVASSIIFTFSLAAATALAARNPLCPNPAAAVPLYRGRTAATGNTFYSTDASEFTNAGIPRDSTPLARIFPSTSVPGSFITALNRYVATTAGEDDHVYTTESTPTLTRDGIDYALEGPQGYIYNALGFALCNGDLPRNGKMQLLYELYSETFTDHAYVLQGAQFGGSLTAAVLSGYKNVRVVNGWALPPTISGYASFLSLCVLEAYFSYLYR</sequence>
<feature type="signal peptide" evidence="1">
    <location>
        <begin position="1"/>
        <end position="20"/>
    </location>
</feature>
<accession>A0ABR3JG71</accession>